<dbReference type="EMBL" id="WOWR01000006">
    <property type="protein sequence ID" value="KAF0255582.1"/>
    <property type="molecule type" value="Genomic_DNA"/>
</dbReference>
<evidence type="ECO:0000313" key="4">
    <source>
        <dbReference type="Proteomes" id="UP000076857"/>
    </source>
</evidence>
<organism evidence="1 5">
    <name type="scientific">Pseudomonas putida</name>
    <name type="common">Arthrobacter siderocapsulatus</name>
    <dbReference type="NCBI Taxonomy" id="303"/>
    <lineage>
        <taxon>Bacteria</taxon>
        <taxon>Pseudomonadati</taxon>
        <taxon>Pseudomonadota</taxon>
        <taxon>Gammaproteobacteria</taxon>
        <taxon>Pseudomonadales</taxon>
        <taxon>Pseudomonadaceae</taxon>
        <taxon>Pseudomonas</taxon>
    </lineage>
</organism>
<protein>
    <submittedName>
        <fullName evidence="1">Uncharacterized protein</fullName>
    </submittedName>
</protein>
<dbReference type="GeneID" id="45521815"/>
<name>A0A166KVQ6_PSEPU</name>
<evidence type="ECO:0000313" key="1">
    <source>
        <dbReference type="EMBL" id="KAF0255582.1"/>
    </source>
</evidence>
<gene>
    <name evidence="3" type="ORF">A3L25_001585</name>
    <name evidence="1" type="ORF">GN299_07375</name>
    <name evidence="2" type="ORF">P3W50_00630</name>
</gene>
<dbReference type="OrthoDB" id="7025092at2"/>
<dbReference type="EMBL" id="JARJLO010000010">
    <property type="protein sequence ID" value="MDF3868974.1"/>
    <property type="molecule type" value="Genomic_DNA"/>
</dbReference>
<reference evidence="1 5" key="2">
    <citation type="submission" date="2019-12" db="EMBL/GenBank/DDBJ databases">
        <authorList>
            <person name="Woiski C."/>
        </authorList>
    </citation>
    <scope>NUCLEOTIDE SEQUENCE [LARGE SCALE GENOMIC DNA]</scope>
    <source>
        <strain evidence="1 5">BOE100</strain>
    </source>
</reference>
<sequence length="65" mass="7273">MNAASESALRPSAVNHQSLKVVAKWLKHHGSIRVRTTDPRRLLAGRYPQGLISEAEMQALMAVWH</sequence>
<reference evidence="2" key="4">
    <citation type="submission" date="2023-03" db="EMBL/GenBank/DDBJ databases">
        <title>Draft assemblies of triclosan tolerant bacteria isolated from returned activated sludge.</title>
        <authorList>
            <person name="Van Hamelsveld S."/>
        </authorList>
    </citation>
    <scope>NUCLEOTIDE SEQUENCE</scope>
    <source>
        <strain evidence="2">GW210012_S60</strain>
    </source>
</reference>
<proteinExistence type="predicted"/>
<evidence type="ECO:0000313" key="3">
    <source>
        <dbReference type="EMBL" id="QJQ08172.1"/>
    </source>
</evidence>
<evidence type="ECO:0000313" key="5">
    <source>
        <dbReference type="Proteomes" id="UP000442695"/>
    </source>
</evidence>
<dbReference type="Proteomes" id="UP000442695">
    <property type="component" value="Unassembled WGS sequence"/>
</dbReference>
<reference evidence="3 4" key="3">
    <citation type="submission" date="2020-04" db="EMBL/GenBank/DDBJ databases">
        <title>Complete genome sequence of Pseudomonas putida strain JQ581.</title>
        <authorList>
            <person name="Mu Y."/>
        </authorList>
    </citation>
    <scope>NUCLEOTIDE SEQUENCE [LARGE SCALE GENOMIC DNA]</scope>
    <source>
        <strain evidence="3 4">JQ581</strain>
    </source>
</reference>
<dbReference type="EMBL" id="CP050951">
    <property type="protein sequence ID" value="QJQ08172.1"/>
    <property type="molecule type" value="Genomic_DNA"/>
</dbReference>
<dbReference type="AlphaFoldDB" id="A0A166KVQ6"/>
<dbReference type="RefSeq" id="WP_026034717.1">
    <property type="nucleotide sequence ID" value="NZ_BBQL01000022.1"/>
</dbReference>
<dbReference type="Proteomes" id="UP000076857">
    <property type="component" value="Chromosome"/>
</dbReference>
<evidence type="ECO:0000313" key="2">
    <source>
        <dbReference type="EMBL" id="MDF3868974.1"/>
    </source>
</evidence>
<accession>A0A166KVQ6</accession>
<dbReference type="Proteomes" id="UP001217741">
    <property type="component" value="Unassembled WGS sequence"/>
</dbReference>
<reference evidence="3 4" key="1">
    <citation type="submission" date="2016-04" db="EMBL/GenBank/DDBJ databases">
        <authorList>
            <person name="Qiu J."/>
        </authorList>
    </citation>
    <scope>NUCLEOTIDE SEQUENCE [LARGE SCALE GENOMIC DNA]</scope>
    <source>
        <strain evidence="3 4">JQ581</strain>
    </source>
</reference>